<keyword evidence="1" id="KW-0472">Membrane</keyword>
<gene>
    <name evidence="2" type="ORF">G7070_05420</name>
</gene>
<dbReference type="EMBL" id="CP049865">
    <property type="protein sequence ID" value="QIK71819.1"/>
    <property type="molecule type" value="Genomic_DNA"/>
</dbReference>
<dbReference type="KEGG" id="prv:G7070_05420"/>
<dbReference type="AlphaFoldDB" id="A0A6G7Y530"/>
<dbReference type="InterPro" id="IPR009937">
    <property type="entry name" value="Phage_holin_3_6"/>
</dbReference>
<name>A0A6G7Y530_9ACTN</name>
<feature type="transmembrane region" description="Helical" evidence="1">
    <location>
        <begin position="39"/>
        <end position="72"/>
    </location>
</feature>
<feature type="transmembrane region" description="Helical" evidence="1">
    <location>
        <begin position="78"/>
        <end position="103"/>
    </location>
</feature>
<keyword evidence="3" id="KW-1185">Reference proteome</keyword>
<evidence type="ECO:0000313" key="2">
    <source>
        <dbReference type="EMBL" id="QIK71819.1"/>
    </source>
</evidence>
<dbReference type="Proteomes" id="UP000501058">
    <property type="component" value="Chromosome"/>
</dbReference>
<accession>A0A6G7Y530</accession>
<organism evidence="2 3">
    <name type="scientific">Propioniciclava coleopterorum</name>
    <dbReference type="NCBI Taxonomy" id="2714937"/>
    <lineage>
        <taxon>Bacteria</taxon>
        <taxon>Bacillati</taxon>
        <taxon>Actinomycetota</taxon>
        <taxon>Actinomycetes</taxon>
        <taxon>Propionibacteriales</taxon>
        <taxon>Propionibacteriaceae</taxon>
        <taxon>Propioniciclava</taxon>
    </lineage>
</organism>
<proteinExistence type="predicted"/>
<dbReference type="Pfam" id="PF07332">
    <property type="entry name" value="Phage_holin_3_6"/>
    <property type="match status" value="1"/>
</dbReference>
<dbReference type="RefSeq" id="WP_166232587.1">
    <property type="nucleotide sequence ID" value="NZ_CP049865.1"/>
</dbReference>
<evidence type="ECO:0000256" key="1">
    <source>
        <dbReference type="SAM" id="Phobius"/>
    </source>
</evidence>
<evidence type="ECO:0000313" key="3">
    <source>
        <dbReference type="Proteomes" id="UP000501058"/>
    </source>
</evidence>
<keyword evidence="1" id="KW-1133">Transmembrane helix</keyword>
<keyword evidence="1" id="KW-0812">Transmembrane</keyword>
<reference evidence="2 3" key="1">
    <citation type="submission" date="2020-03" db="EMBL/GenBank/DDBJ databases">
        <title>Propioniciclava sp. nov., isolated from Hydrophilus acuminatus.</title>
        <authorList>
            <person name="Hyun D.-W."/>
            <person name="Bae J.-W."/>
        </authorList>
    </citation>
    <scope>NUCLEOTIDE SEQUENCE [LARGE SCALE GENOMIC DNA]</scope>
    <source>
        <strain evidence="2 3">HDW11</strain>
    </source>
</reference>
<protein>
    <submittedName>
        <fullName evidence="2">Phage holin family protein</fullName>
    </submittedName>
</protein>
<sequence>MSEPQLGEVIKDITSDIQTIVRGEIELAKAELVPQAKRLGLGAGLFGAAGYLGLQALTLLFICVALVFSALYSYVVPLAWAFVLGFVTLAVLILIVVLVLVLIGKSKMHVEAPEKTISEVNLTIGAVADAIDQADANVKAIAAGAPRTPAVGSRVKLD</sequence>